<dbReference type="EMBL" id="JABBYB010000015">
    <property type="protein sequence ID" value="NMP04845.1"/>
    <property type="molecule type" value="Genomic_DNA"/>
</dbReference>
<protein>
    <recommendedName>
        <fullName evidence="3">Antitoxin Xre/MbcA/ParS-like toxin-binding domain-containing protein</fullName>
    </recommendedName>
</protein>
<comment type="caution">
    <text evidence="1">The sequence shown here is derived from an EMBL/GenBank/DDBJ whole genome shotgun (WGS) entry which is preliminary data.</text>
</comment>
<sequence length="144" mass="16338">MVYTTDNYFINIISNGQLISSSNPLAEIDVIHFGIDIKSTEQLMSVLGWDIQNFAQAIGTNVKTLGLYKKESRRLSITLSENAIELAKIASICMAYFKSKEYWNIWLDNPNSQFDNKAPRAFIGLIKGRELIYKTVQSLNLNKP</sequence>
<accession>A0AAP6Y6C1</accession>
<evidence type="ECO:0000313" key="1">
    <source>
        <dbReference type="EMBL" id="NMP04845.1"/>
    </source>
</evidence>
<dbReference type="AlphaFoldDB" id="A0AAP6Y6C1"/>
<gene>
    <name evidence="1" type="ORF">HHE94_19255</name>
</gene>
<dbReference type="RefSeq" id="WP_169045261.1">
    <property type="nucleotide sequence ID" value="NZ_JABBYB010000015.1"/>
</dbReference>
<organism evidence="1 2">
    <name type="scientific">Pseudoalteromonas arctica</name>
    <dbReference type="NCBI Taxonomy" id="394751"/>
    <lineage>
        <taxon>Bacteria</taxon>
        <taxon>Pseudomonadati</taxon>
        <taxon>Pseudomonadota</taxon>
        <taxon>Gammaproteobacteria</taxon>
        <taxon>Alteromonadales</taxon>
        <taxon>Pseudoalteromonadaceae</taxon>
        <taxon>Pseudoalteromonas</taxon>
    </lineage>
</organism>
<proteinExistence type="predicted"/>
<evidence type="ECO:0008006" key="3">
    <source>
        <dbReference type="Google" id="ProtNLM"/>
    </source>
</evidence>
<name>A0AAP6Y6C1_9GAMM</name>
<evidence type="ECO:0000313" key="2">
    <source>
        <dbReference type="Proteomes" id="UP000549590"/>
    </source>
</evidence>
<dbReference type="Proteomes" id="UP000549590">
    <property type="component" value="Unassembled WGS sequence"/>
</dbReference>
<reference evidence="1 2" key="1">
    <citation type="submission" date="2020-04" db="EMBL/GenBank/DDBJ databases">
        <title>Genome sequencing and assembly of Pseudoalteromonas arctica.</title>
        <authorList>
            <person name="Cook G.M."/>
        </authorList>
    </citation>
    <scope>NUCLEOTIDE SEQUENCE [LARGE SCALE GENOMIC DNA]</scope>
    <source>
        <strain evidence="1 2">NEC-BIFX-2020_001</strain>
    </source>
</reference>